<reference evidence="1 2" key="1">
    <citation type="submission" date="2007-06" db="EMBL/GenBank/DDBJ databases">
        <title>The Genome Sequence of Coccidioides posadasii RMSCC_3488.</title>
        <authorList>
            <consortium name="Coccidioides Genome Resources Consortium"/>
            <consortium name="The Broad Institute Genome Sequencing Platform"/>
            <person name="Henn M.R."/>
            <person name="Sykes S."/>
            <person name="Young S."/>
            <person name="Jaffe D."/>
            <person name="Berlin A."/>
            <person name="Alvarez P."/>
            <person name="Butler J."/>
            <person name="Gnerre S."/>
            <person name="Grabherr M."/>
            <person name="Mauceli E."/>
            <person name="Brockman W."/>
            <person name="Kodira C."/>
            <person name="Alvarado L."/>
            <person name="Zeng Q."/>
            <person name="Crawford M."/>
            <person name="Antoine C."/>
            <person name="Devon K."/>
            <person name="Galgiani J."/>
            <person name="Orsborn K."/>
            <person name="Lewis M.L."/>
            <person name="Nusbaum C."/>
            <person name="Galagan J."/>
            <person name="Birren B."/>
        </authorList>
    </citation>
    <scope>NUCLEOTIDE SEQUENCE [LARGE SCALE GENOMIC DNA]</scope>
    <source>
        <strain evidence="1 2">RMSCC 3488</strain>
    </source>
</reference>
<proteinExistence type="predicted"/>
<organism evidence="1 2">
    <name type="scientific">Coccidioides posadasii RMSCC 3488</name>
    <dbReference type="NCBI Taxonomy" id="454284"/>
    <lineage>
        <taxon>Eukaryota</taxon>
        <taxon>Fungi</taxon>
        <taxon>Dikarya</taxon>
        <taxon>Ascomycota</taxon>
        <taxon>Pezizomycotina</taxon>
        <taxon>Eurotiomycetes</taxon>
        <taxon>Eurotiomycetidae</taxon>
        <taxon>Onygenales</taxon>
        <taxon>Onygenaceae</taxon>
        <taxon>Coccidioides</taxon>
    </lineage>
</organism>
<dbReference type="Proteomes" id="UP000054567">
    <property type="component" value="Unassembled WGS sequence"/>
</dbReference>
<name>A0A0J6FMF4_COCPO</name>
<dbReference type="EMBL" id="DS268112">
    <property type="protein sequence ID" value="KMM70595.1"/>
    <property type="molecule type" value="Genomic_DNA"/>
</dbReference>
<sequence length="291" mass="31326">MVIEPSLLLFPENGSTEWKALLHLKRPAVKRRWPIWLASGLSAGAASVRPMGIEGPARCQFLQVRRAEKEAIVRAWVMDPSGIGEAKSGKKNLNRNRSRVGVVRKGCVTSPVPLAGWLAGWLLLKDSPSNGEQRYGDALLTGDVLARSAPSLVGRVRIGASAREFRMEEPCRAAPREARIGDFEGYRIRHNSIRAALPGTLGPLSVRASMYLIGGTGCSSVSMLGQRRKQLNVHLCQRERIAKAASRGGGGKGTVVDTTDSFGFQSSEGRGKSLFLTGYLAVLNLGHATAS</sequence>
<evidence type="ECO:0000313" key="1">
    <source>
        <dbReference type="EMBL" id="KMM70595.1"/>
    </source>
</evidence>
<protein>
    <submittedName>
        <fullName evidence="1">Uncharacterized protein</fullName>
    </submittedName>
</protein>
<reference evidence="2" key="3">
    <citation type="journal article" date="2010" name="Genome Res.">
        <title>Population genomic sequencing of Coccidioides fungi reveals recent hybridization and transposon control.</title>
        <authorList>
            <person name="Neafsey D.E."/>
            <person name="Barker B.M."/>
            <person name="Sharpton T.J."/>
            <person name="Stajich J.E."/>
            <person name="Park D.J."/>
            <person name="Whiston E."/>
            <person name="Hung C.-Y."/>
            <person name="McMahan C."/>
            <person name="White J."/>
            <person name="Sykes S."/>
            <person name="Heiman D."/>
            <person name="Young S."/>
            <person name="Zeng Q."/>
            <person name="Abouelleil A."/>
            <person name="Aftuck L."/>
            <person name="Bessette D."/>
            <person name="Brown A."/>
            <person name="FitzGerald M."/>
            <person name="Lui A."/>
            <person name="Macdonald J.P."/>
            <person name="Priest M."/>
            <person name="Orbach M.J."/>
            <person name="Galgiani J.N."/>
            <person name="Kirkland T.N."/>
            <person name="Cole G.T."/>
            <person name="Birren B.W."/>
            <person name="Henn M.R."/>
            <person name="Taylor J.W."/>
            <person name="Rounsley S.D."/>
        </authorList>
    </citation>
    <scope>NUCLEOTIDE SEQUENCE [LARGE SCALE GENOMIC DNA]</scope>
    <source>
        <strain evidence="2">RMSCC 3488</strain>
    </source>
</reference>
<dbReference type="VEuPathDB" id="FungiDB:CPAG_06906"/>
<evidence type="ECO:0000313" key="2">
    <source>
        <dbReference type="Proteomes" id="UP000054567"/>
    </source>
</evidence>
<gene>
    <name evidence="1" type="ORF">CPAG_06906</name>
</gene>
<accession>A0A0J6FMF4</accession>
<reference evidence="2" key="2">
    <citation type="journal article" date="2009" name="Genome Res.">
        <title>Comparative genomic analyses of the human fungal pathogens Coccidioides and their relatives.</title>
        <authorList>
            <person name="Sharpton T.J."/>
            <person name="Stajich J.E."/>
            <person name="Rounsley S.D."/>
            <person name="Gardner M.J."/>
            <person name="Wortman J.R."/>
            <person name="Jordar V.S."/>
            <person name="Maiti R."/>
            <person name="Kodira C.D."/>
            <person name="Neafsey D.E."/>
            <person name="Zeng Q."/>
            <person name="Hung C.-Y."/>
            <person name="McMahan C."/>
            <person name="Muszewska A."/>
            <person name="Grynberg M."/>
            <person name="Mandel M.A."/>
            <person name="Kellner E.M."/>
            <person name="Barker B.M."/>
            <person name="Galgiani J.N."/>
            <person name="Orbach M.J."/>
            <person name="Kirkland T.N."/>
            <person name="Cole G.T."/>
            <person name="Henn M.R."/>
            <person name="Birren B.W."/>
            <person name="Taylor J.W."/>
        </authorList>
    </citation>
    <scope>NUCLEOTIDE SEQUENCE [LARGE SCALE GENOMIC DNA]</scope>
    <source>
        <strain evidence="2">RMSCC 3488</strain>
    </source>
</reference>
<dbReference type="AlphaFoldDB" id="A0A0J6FMF4"/>